<name>A0AAT9GGE5_9BACT</name>
<feature type="transmembrane region" description="Helical" evidence="2">
    <location>
        <begin position="110"/>
        <end position="131"/>
    </location>
</feature>
<feature type="coiled-coil region" evidence="1">
    <location>
        <begin position="437"/>
        <end position="530"/>
    </location>
</feature>
<feature type="transmembrane region" description="Helical" evidence="2">
    <location>
        <begin position="12"/>
        <end position="34"/>
    </location>
</feature>
<dbReference type="AlphaFoldDB" id="A0AAT9GGE5"/>
<feature type="domain" description="Peptidase M56" evidence="3">
    <location>
        <begin position="113"/>
        <end position="301"/>
    </location>
</feature>
<evidence type="ECO:0000259" key="3">
    <source>
        <dbReference type="Pfam" id="PF05569"/>
    </source>
</evidence>
<dbReference type="InterPro" id="IPR008756">
    <property type="entry name" value="Peptidase_M56"/>
</dbReference>
<dbReference type="PANTHER" id="PTHR34978">
    <property type="entry name" value="POSSIBLE SENSOR-TRANSDUCER PROTEIN BLAR"/>
    <property type="match status" value="1"/>
</dbReference>
<reference evidence="4" key="1">
    <citation type="submission" date="2024-02" db="EMBL/GenBank/DDBJ databases">
        <title>Sediminibacterium planktonica sp. nov. and Sediminibacterium longus sp. nov., isolated from surface lake and river water.</title>
        <authorList>
            <person name="Watanabe K."/>
            <person name="Takemine S."/>
            <person name="Ishii Y."/>
            <person name="Ogata Y."/>
            <person name="Shindo C."/>
            <person name="Suda W."/>
        </authorList>
    </citation>
    <scope>NUCLEOTIDE SEQUENCE</scope>
    <source>
        <strain evidence="4">KACHI17</strain>
    </source>
</reference>
<proteinExistence type="predicted"/>
<keyword evidence="1" id="KW-0175">Coiled coil</keyword>
<feature type="transmembrane region" description="Helical" evidence="2">
    <location>
        <begin position="317"/>
        <end position="334"/>
    </location>
</feature>
<keyword evidence="2" id="KW-0472">Membrane</keyword>
<dbReference type="PANTHER" id="PTHR34978:SF3">
    <property type="entry name" value="SLR0241 PROTEIN"/>
    <property type="match status" value="1"/>
</dbReference>
<dbReference type="Gene3D" id="3.30.2010.10">
    <property type="entry name" value="Metalloproteases ('zincins'), catalytic domain"/>
    <property type="match status" value="1"/>
</dbReference>
<sequence>MLPVFQSVFLQSLGYAIANSLWQTAILWLFYLLITSVLKPRASVKYTLAVILQSIGFIWFIFTLFFYYSAYNQLVPVTAGTSGGTITTIVPPGTGFRSSILKLMIWAEQLLPYLSAAYLILMIFLSVKWIIGYRYTLQIRKEGLAKMPANWRVFVQDTARQLGITREVRIFLSEKIASPLTIGFLKPLILVPVASINHLTIAQLEAILLHELAHIKRYDYLINILLSVAEISLFFNPFTRLFSSHIRKERENSCDDWVLQFQYSASTYAEALLRMAQLQATPAFAMAAAGSHQHELLNRVKRMIGANENRFTYKKQLLSFLLVTGILSSVAWFHPEQSKNNGIAVQKNTANSTALRLKEVQPVAIEPMAVKVTNPLFNPAFFLSNTLKKEMSENLEQASREIEASLNSKEVREAIQQIPATLQGAFQKIQTEKNLELSDWKEELIKIEKAEQEMKQAYKTLDTSGMPVYVRKPFKEEFEKDMQRMEKDLQEAKLTIAKEMKATLLNKTEQEKISKEVEMAMKAVEELNLQQIIPSSLESLEKMIETFEKLDKKINPVSPPAPDKPKFKKPVVEEKLKEKERKEGVLIKEPAEILAVLDRLNALELQNEWITYPAAFSDQDSMLVKKRMLKDWYKQQLLRQLIQRDSVMVKGLKKARL</sequence>
<dbReference type="InterPro" id="IPR052173">
    <property type="entry name" value="Beta-lactam_resp_regulator"/>
</dbReference>
<dbReference type="RefSeq" id="WP_353549905.1">
    <property type="nucleotide sequence ID" value="NZ_AP029612.1"/>
</dbReference>
<accession>A0AAT9GGE5</accession>
<organism evidence="4">
    <name type="scientific">Sediminibacterium sp. KACHI17</name>
    <dbReference type="NCBI Taxonomy" id="1751071"/>
    <lineage>
        <taxon>Bacteria</taxon>
        <taxon>Pseudomonadati</taxon>
        <taxon>Bacteroidota</taxon>
        <taxon>Chitinophagia</taxon>
        <taxon>Chitinophagales</taxon>
        <taxon>Chitinophagaceae</taxon>
        <taxon>Sediminibacterium</taxon>
    </lineage>
</organism>
<feature type="transmembrane region" description="Helical" evidence="2">
    <location>
        <begin position="46"/>
        <end position="68"/>
    </location>
</feature>
<keyword evidence="2" id="KW-1133">Transmembrane helix</keyword>
<dbReference type="CDD" id="cd07341">
    <property type="entry name" value="M56_BlaR1_MecR1_like"/>
    <property type="match status" value="1"/>
</dbReference>
<protein>
    <submittedName>
        <fullName evidence="4">Beta-lactam sensor/signal transducer</fullName>
    </submittedName>
</protein>
<gene>
    <name evidence="4" type="ORF">KACHI17_04720</name>
</gene>
<evidence type="ECO:0000313" key="4">
    <source>
        <dbReference type="EMBL" id="BFG69591.1"/>
    </source>
</evidence>
<dbReference type="Pfam" id="PF05569">
    <property type="entry name" value="Peptidase_M56"/>
    <property type="match status" value="1"/>
</dbReference>
<evidence type="ECO:0000256" key="1">
    <source>
        <dbReference type="SAM" id="Coils"/>
    </source>
</evidence>
<keyword evidence="2" id="KW-0812">Transmembrane</keyword>
<dbReference type="EMBL" id="AP029612">
    <property type="protein sequence ID" value="BFG69591.1"/>
    <property type="molecule type" value="Genomic_DNA"/>
</dbReference>
<evidence type="ECO:0000256" key="2">
    <source>
        <dbReference type="SAM" id="Phobius"/>
    </source>
</evidence>